<dbReference type="SMART" id="SM00906">
    <property type="entry name" value="Fungal_trans"/>
    <property type="match status" value="1"/>
</dbReference>
<keyword evidence="3" id="KW-0804">Transcription</keyword>
<keyword evidence="2" id="KW-0805">Transcription regulation</keyword>
<feature type="region of interest" description="Disordered" evidence="5">
    <location>
        <begin position="142"/>
        <end position="161"/>
    </location>
</feature>
<gene>
    <name evidence="7" type="ORF">JMJ77_008511</name>
</gene>
<evidence type="ECO:0000313" key="8">
    <source>
        <dbReference type="Proteomes" id="UP000699042"/>
    </source>
</evidence>
<feature type="region of interest" description="Disordered" evidence="5">
    <location>
        <begin position="1"/>
        <end position="22"/>
    </location>
</feature>
<dbReference type="PANTHER" id="PTHR47840">
    <property type="entry name" value="ZN(II)2CYS6 TRANSCRIPTION FACTOR (EUROFUNG)-RELATED"/>
    <property type="match status" value="1"/>
</dbReference>
<feature type="non-terminal residue" evidence="7">
    <location>
        <position position="1"/>
    </location>
</feature>
<dbReference type="GO" id="GO:0008270">
    <property type="term" value="F:zinc ion binding"/>
    <property type="evidence" value="ECO:0007669"/>
    <property type="project" value="InterPro"/>
</dbReference>
<dbReference type="SUPFAM" id="SSF57701">
    <property type="entry name" value="Zn2/Cys6 DNA-binding domain"/>
    <property type="match status" value="1"/>
</dbReference>
<organism evidence="7 8">
    <name type="scientific">Colletotrichum scovillei</name>
    <dbReference type="NCBI Taxonomy" id="1209932"/>
    <lineage>
        <taxon>Eukaryota</taxon>
        <taxon>Fungi</taxon>
        <taxon>Dikarya</taxon>
        <taxon>Ascomycota</taxon>
        <taxon>Pezizomycotina</taxon>
        <taxon>Sordariomycetes</taxon>
        <taxon>Hypocreomycetidae</taxon>
        <taxon>Glomerellales</taxon>
        <taxon>Glomerellaceae</taxon>
        <taxon>Colletotrichum</taxon>
        <taxon>Colletotrichum acutatum species complex</taxon>
    </lineage>
</organism>
<comment type="caution">
    <text evidence="7">The sequence shown here is derived from an EMBL/GenBank/DDBJ whole genome shotgun (WGS) entry which is preliminary data.</text>
</comment>
<evidence type="ECO:0000313" key="7">
    <source>
        <dbReference type="EMBL" id="KAG7056060.1"/>
    </source>
</evidence>
<dbReference type="AlphaFoldDB" id="A0A9P7REX4"/>
<dbReference type="Proteomes" id="UP000699042">
    <property type="component" value="Unassembled WGS sequence"/>
</dbReference>
<dbReference type="PROSITE" id="PS50048">
    <property type="entry name" value="ZN2_CY6_FUNGAL_2"/>
    <property type="match status" value="1"/>
</dbReference>
<accession>A0A9P7REX4</accession>
<sequence>DRRYAPPPNRRSNEDTPVGLSYGSHWTNIDPRLYAERVESSIMMAATERISAEEPPVADSAPAPKRRKLRKGTQSCWECKRRKARCTFSPSTQDICDGCKRRGIDCVSQDVADLPPPPGSNKHIVDRLGQVEALVRQLIKSGTESEHRIQDRPVSPAESQSRIWDERIAPRRSASPVVLSTATTQSHRSESRNHDARAGKTVETHTQRSFSPVRPAVERLAHPTLAASFTQADETISKQLLTAWPSPEDMAIIMEIPVETSQIIRAVICTRTSPNPSTLPLSAALLQLPPIGSHPVLIARSLLILASFLQGMPFSAAHHLEKLSTSWHNMMSRAVKTAHDLVTCKDDLVDSLEGLECIMLEGLYENYAGNLRVSWLAARRGVAIAQMLGLSRGIKPRSLVGSIIEPNDLWFRLVQFDRYLSLMLGLPQSALEDAYARPDTLEGCLPLDRFLRLCTVACGRLLQRDPSEVFDYEKAKDIDKLLQEASTIMPAQWWVAPTLASEKGHLEKIRETLRFNDHFMYYHLLLQLHFPNILRPISEHDRATAVTASREILSRFLSFRATRPARFYCRGVDLIAFLSCTALCLAHICDTPQDTTDGRSSYFSAHQRLSDRGMVEQALVMMQKLVDQYNDEIATRVATLLKHLLRIQNDITLGVRYEVAFSPETFLDDDLGYRVKLTDQDTVLNICLPHFWVIRIERLSNGTLIPTGSNSQPLYHHRSQDERPCSSGSQDAIVPVPGDQELEDLVQYPCEESWALDNLDFTFLDNYIGGSLGMGTETA</sequence>
<proteinExistence type="predicted"/>
<dbReference type="InterPro" id="IPR036864">
    <property type="entry name" value="Zn2-C6_fun-type_DNA-bd_sf"/>
</dbReference>
<dbReference type="CDD" id="cd12148">
    <property type="entry name" value="fungal_TF_MHR"/>
    <property type="match status" value="1"/>
</dbReference>
<dbReference type="InterPro" id="IPR001138">
    <property type="entry name" value="Zn2Cys6_DnaBD"/>
</dbReference>
<feature type="region of interest" description="Disordered" evidence="5">
    <location>
        <begin position="710"/>
        <end position="732"/>
    </location>
</feature>
<evidence type="ECO:0000256" key="1">
    <source>
        <dbReference type="ARBA" id="ARBA00022723"/>
    </source>
</evidence>
<evidence type="ECO:0000259" key="6">
    <source>
        <dbReference type="PROSITE" id="PS50048"/>
    </source>
</evidence>
<dbReference type="SMART" id="SM00066">
    <property type="entry name" value="GAL4"/>
    <property type="match status" value="1"/>
</dbReference>
<dbReference type="PROSITE" id="PS00463">
    <property type="entry name" value="ZN2_CY6_FUNGAL_1"/>
    <property type="match status" value="1"/>
</dbReference>
<reference evidence="7" key="1">
    <citation type="submission" date="2021-05" db="EMBL/GenBank/DDBJ databases">
        <title>Comparative genomics of three Colletotrichum scovillei strains and genetic complementation revealed genes involved fungal growth and virulence on chili pepper.</title>
        <authorList>
            <person name="Hsieh D.-K."/>
            <person name="Chuang S.-C."/>
            <person name="Chen C.-Y."/>
            <person name="Chao Y.-T."/>
            <person name="Lu M.-Y.J."/>
            <person name="Lee M.-H."/>
            <person name="Shih M.-C."/>
        </authorList>
    </citation>
    <scope>NUCLEOTIDE SEQUENCE</scope>
    <source>
        <strain evidence="7">Coll-153</strain>
    </source>
</reference>
<feature type="region of interest" description="Disordered" evidence="5">
    <location>
        <begin position="174"/>
        <end position="212"/>
    </location>
</feature>
<dbReference type="EMBL" id="JAESDN010000002">
    <property type="protein sequence ID" value="KAG7056060.1"/>
    <property type="molecule type" value="Genomic_DNA"/>
</dbReference>
<evidence type="ECO:0000256" key="4">
    <source>
        <dbReference type="ARBA" id="ARBA00023242"/>
    </source>
</evidence>
<dbReference type="Gene3D" id="4.10.240.10">
    <property type="entry name" value="Zn(2)-C6 fungal-type DNA-binding domain"/>
    <property type="match status" value="1"/>
</dbReference>
<feature type="domain" description="Zn(2)-C6 fungal-type" evidence="6">
    <location>
        <begin position="75"/>
        <end position="108"/>
    </location>
</feature>
<keyword evidence="1" id="KW-0479">Metal-binding</keyword>
<dbReference type="GO" id="GO:0000981">
    <property type="term" value="F:DNA-binding transcription factor activity, RNA polymerase II-specific"/>
    <property type="evidence" value="ECO:0007669"/>
    <property type="project" value="InterPro"/>
</dbReference>
<protein>
    <submittedName>
        <fullName evidence="7">Zn 2cys6 transcription factor</fullName>
    </submittedName>
</protein>
<dbReference type="GO" id="GO:0006351">
    <property type="term" value="P:DNA-templated transcription"/>
    <property type="evidence" value="ECO:0007669"/>
    <property type="project" value="InterPro"/>
</dbReference>
<feature type="compositionally biased region" description="Basic and acidic residues" evidence="5">
    <location>
        <begin position="187"/>
        <end position="206"/>
    </location>
</feature>
<dbReference type="CDD" id="cd00067">
    <property type="entry name" value="GAL4"/>
    <property type="match status" value="1"/>
</dbReference>
<evidence type="ECO:0000256" key="5">
    <source>
        <dbReference type="SAM" id="MobiDB-lite"/>
    </source>
</evidence>
<dbReference type="GO" id="GO:0003677">
    <property type="term" value="F:DNA binding"/>
    <property type="evidence" value="ECO:0007669"/>
    <property type="project" value="InterPro"/>
</dbReference>
<name>A0A9P7REX4_9PEZI</name>
<evidence type="ECO:0000256" key="3">
    <source>
        <dbReference type="ARBA" id="ARBA00023163"/>
    </source>
</evidence>
<evidence type="ECO:0000256" key="2">
    <source>
        <dbReference type="ARBA" id="ARBA00023015"/>
    </source>
</evidence>
<keyword evidence="8" id="KW-1185">Reference proteome</keyword>
<dbReference type="InterPro" id="IPR007219">
    <property type="entry name" value="XnlR_reg_dom"/>
</dbReference>
<dbReference type="PANTHER" id="PTHR47840:SF1">
    <property type="entry name" value="ZN(II)2CYS6 TRANSCRIPTION FACTOR (EUROFUNG)"/>
    <property type="match status" value="1"/>
</dbReference>
<keyword evidence="4" id="KW-0539">Nucleus</keyword>